<dbReference type="GO" id="GO:0046872">
    <property type="term" value="F:metal ion binding"/>
    <property type="evidence" value="ECO:0007669"/>
    <property type="project" value="UniProtKB-KW"/>
</dbReference>
<evidence type="ECO:0000256" key="4">
    <source>
        <dbReference type="ARBA" id="ARBA00022729"/>
    </source>
</evidence>
<dbReference type="Proteomes" id="UP000799538">
    <property type="component" value="Unassembled WGS sequence"/>
</dbReference>
<dbReference type="EC" id="3.1.1.-" evidence="8"/>
<keyword evidence="2" id="KW-0719">Serine esterase</keyword>
<keyword evidence="5 8" id="KW-0378">Hydrolase</keyword>
<organism evidence="9 10">
    <name type="scientific">Elsinoe ampelina</name>
    <dbReference type="NCBI Taxonomy" id="302913"/>
    <lineage>
        <taxon>Eukaryota</taxon>
        <taxon>Fungi</taxon>
        <taxon>Dikarya</taxon>
        <taxon>Ascomycota</taxon>
        <taxon>Pezizomycotina</taxon>
        <taxon>Dothideomycetes</taxon>
        <taxon>Dothideomycetidae</taxon>
        <taxon>Myriangiales</taxon>
        <taxon>Elsinoaceae</taxon>
        <taxon>Elsinoe</taxon>
    </lineage>
</organism>
<keyword evidence="7" id="KW-1015">Disulfide bond</keyword>
<feature type="chain" id="PRO_5025718165" description="Carboxylic ester hydrolase" evidence="8">
    <location>
        <begin position="23"/>
        <end position="509"/>
    </location>
</feature>
<reference evidence="10" key="1">
    <citation type="journal article" date="2020" name="Stud. Mycol.">
        <title>101 Dothideomycetes genomes: A test case for predicting lifestyles and emergence of pathogens.</title>
        <authorList>
            <person name="Haridas S."/>
            <person name="Albert R."/>
            <person name="Binder M."/>
            <person name="Bloem J."/>
            <person name="LaButti K."/>
            <person name="Salamov A."/>
            <person name="Andreopoulos B."/>
            <person name="Baker S."/>
            <person name="Barry K."/>
            <person name="Bills G."/>
            <person name="Bluhm B."/>
            <person name="Cannon C."/>
            <person name="Castanera R."/>
            <person name="Culley D."/>
            <person name="Daum C."/>
            <person name="Ezra D."/>
            <person name="Gonzalez J."/>
            <person name="Henrissat B."/>
            <person name="Kuo A."/>
            <person name="Liang C."/>
            <person name="Lipzen A."/>
            <person name="Lutzoni F."/>
            <person name="Magnuson J."/>
            <person name="Mondo S."/>
            <person name="Nolan M."/>
            <person name="Ohm R."/>
            <person name="Pangilinan J."/>
            <person name="Park H.-J."/>
            <person name="Ramirez L."/>
            <person name="Alfaro M."/>
            <person name="Sun H."/>
            <person name="Tritt A."/>
            <person name="Yoshinaga Y."/>
            <person name="Zwiers L.-H."/>
            <person name="Turgeon B."/>
            <person name="Goodwin S."/>
            <person name="Spatafora J."/>
            <person name="Crous P."/>
            <person name="Grigoriev I."/>
        </authorList>
    </citation>
    <scope>NUCLEOTIDE SEQUENCE [LARGE SCALE GENOMIC DNA]</scope>
    <source>
        <strain evidence="10">CECT 20119</strain>
    </source>
</reference>
<evidence type="ECO:0000256" key="2">
    <source>
        <dbReference type="ARBA" id="ARBA00022487"/>
    </source>
</evidence>
<protein>
    <recommendedName>
        <fullName evidence="8">Carboxylic ester hydrolase</fullName>
        <ecNumber evidence="8">3.1.1.-</ecNumber>
    </recommendedName>
</protein>
<keyword evidence="4 8" id="KW-0732">Signal</keyword>
<sequence length="509" mass="54395">MMHPRTITTFSAGLYLASSVAAAPLSCQVACSAAEIPRPVLFGAEIVSLDAVEFRNQSVATLQGENVWLSYCGVNITYIHPGWNDSINVEIWLPLDNWNGRFQGTGGGGFQMSSGPLGLASAVRDGYAAVRSDGGHTADSAADWALTSPGNLNYPLLQDFAAVGLSDMTILGQAVTQSFYGEQPAYSYCNGCLTGGRQGLMLAQRYPDLYDGILAIAPAINWDTFLVTEYWPQHVMATLGVYPSPCELGAFTMAAIAACDSLDGLEDGIISDPDSCTFDPESIIGQPFNCSSTSEGIFTAAGAAVAKAAWTGPVNPYGKLEWYGLNKDATLSGLVGTVAATNTSAARGVPFPVSAEWIKWFVARDPSLVLNNITTAQFFRFLHLSRNDKMITWHGLADQLIFPNGTRDYYERVTEAVPDVQDFYRFFEAPGVAHCSGGPGPQPRNELQALVDWVEKGIAPETLLTVNATLNGVVPGPGQALPTRNICAWPKRQRYVGGDPAAAASFTCV</sequence>
<dbReference type="SUPFAM" id="SSF53474">
    <property type="entry name" value="alpha/beta-Hydrolases"/>
    <property type="match status" value="1"/>
</dbReference>
<keyword evidence="6" id="KW-0106">Calcium</keyword>
<name>A0A6A6G3T6_9PEZI</name>
<dbReference type="Gene3D" id="3.40.50.1820">
    <property type="entry name" value="alpha/beta hydrolase"/>
    <property type="match status" value="1"/>
</dbReference>
<keyword evidence="10" id="KW-1185">Reference proteome</keyword>
<keyword evidence="3" id="KW-0479">Metal-binding</keyword>
<comment type="similarity">
    <text evidence="1 8">Belongs to the tannase family.</text>
</comment>
<dbReference type="AlphaFoldDB" id="A0A6A6G3T6"/>
<gene>
    <name evidence="9" type="ORF">BDZ85DRAFT_291267</name>
</gene>
<evidence type="ECO:0000256" key="5">
    <source>
        <dbReference type="ARBA" id="ARBA00022801"/>
    </source>
</evidence>
<evidence type="ECO:0000256" key="3">
    <source>
        <dbReference type="ARBA" id="ARBA00022723"/>
    </source>
</evidence>
<dbReference type="InterPro" id="IPR029058">
    <property type="entry name" value="AB_hydrolase_fold"/>
</dbReference>
<evidence type="ECO:0000313" key="10">
    <source>
        <dbReference type="Proteomes" id="UP000799538"/>
    </source>
</evidence>
<dbReference type="GO" id="GO:0030600">
    <property type="term" value="F:feruloyl esterase activity"/>
    <property type="evidence" value="ECO:0007669"/>
    <property type="project" value="UniProtKB-ARBA"/>
</dbReference>
<accession>A0A6A6G3T6</accession>
<evidence type="ECO:0000256" key="6">
    <source>
        <dbReference type="ARBA" id="ARBA00022837"/>
    </source>
</evidence>
<proteinExistence type="inferred from homology"/>
<dbReference type="PANTHER" id="PTHR33938:SF8">
    <property type="entry name" value="CARBOXYLIC ESTER HYDROLASE"/>
    <property type="match status" value="1"/>
</dbReference>
<evidence type="ECO:0000256" key="7">
    <source>
        <dbReference type="ARBA" id="ARBA00023157"/>
    </source>
</evidence>
<feature type="signal peptide" evidence="8">
    <location>
        <begin position="1"/>
        <end position="22"/>
    </location>
</feature>
<evidence type="ECO:0000313" key="9">
    <source>
        <dbReference type="EMBL" id="KAF2220243.1"/>
    </source>
</evidence>
<evidence type="ECO:0000256" key="1">
    <source>
        <dbReference type="ARBA" id="ARBA00006249"/>
    </source>
</evidence>
<dbReference type="OrthoDB" id="3039123at2759"/>
<dbReference type="PANTHER" id="PTHR33938">
    <property type="entry name" value="FERULOYL ESTERASE B-RELATED"/>
    <property type="match status" value="1"/>
</dbReference>
<evidence type="ECO:0000256" key="8">
    <source>
        <dbReference type="RuleBase" id="RU361238"/>
    </source>
</evidence>
<dbReference type="EMBL" id="ML992513">
    <property type="protein sequence ID" value="KAF2220243.1"/>
    <property type="molecule type" value="Genomic_DNA"/>
</dbReference>
<dbReference type="InterPro" id="IPR011118">
    <property type="entry name" value="Tannase/feruloyl_esterase"/>
</dbReference>
<dbReference type="Pfam" id="PF07519">
    <property type="entry name" value="Tannase"/>
    <property type="match status" value="2"/>
</dbReference>